<reference evidence="2 3" key="1">
    <citation type="submission" date="2024-04" db="EMBL/GenBank/DDBJ databases">
        <title>Genome assembly C_amara_ONT_v2.</title>
        <authorList>
            <person name="Yant L."/>
            <person name="Moore C."/>
            <person name="Slenker M."/>
        </authorList>
    </citation>
    <scope>NUCLEOTIDE SEQUENCE [LARGE SCALE GENOMIC DNA]</scope>
    <source>
        <tissue evidence="2">Leaf</tissue>
    </source>
</reference>
<gene>
    <name evidence="2" type="ORF">V5N11_001584</name>
</gene>
<dbReference type="Proteomes" id="UP001558713">
    <property type="component" value="Unassembled WGS sequence"/>
</dbReference>
<dbReference type="EMBL" id="JBANAX010000822">
    <property type="protein sequence ID" value="KAL1192459.1"/>
    <property type="molecule type" value="Genomic_DNA"/>
</dbReference>
<name>A0ABD0ZPQ6_CARAN</name>
<accession>A0ABD0ZPQ6</accession>
<dbReference type="SMART" id="SM00256">
    <property type="entry name" value="FBOX"/>
    <property type="match status" value="1"/>
</dbReference>
<dbReference type="InterPro" id="IPR050796">
    <property type="entry name" value="SCF_F-box_component"/>
</dbReference>
<evidence type="ECO:0000313" key="2">
    <source>
        <dbReference type="EMBL" id="KAL1192459.1"/>
    </source>
</evidence>
<dbReference type="Pfam" id="PF00646">
    <property type="entry name" value="F-box"/>
    <property type="match status" value="1"/>
</dbReference>
<dbReference type="PANTHER" id="PTHR31672">
    <property type="entry name" value="BNACNNG10540D PROTEIN"/>
    <property type="match status" value="1"/>
</dbReference>
<comment type="caution">
    <text evidence="2">The sequence shown here is derived from an EMBL/GenBank/DDBJ whole genome shotgun (WGS) entry which is preliminary data.</text>
</comment>
<keyword evidence="3" id="KW-1185">Reference proteome</keyword>
<dbReference type="Gene3D" id="1.20.1280.50">
    <property type="match status" value="1"/>
</dbReference>
<dbReference type="PANTHER" id="PTHR31672:SF13">
    <property type="entry name" value="F-BOX PROTEIN CPR30-LIKE"/>
    <property type="match status" value="1"/>
</dbReference>
<dbReference type="AlphaFoldDB" id="A0ABD0ZPQ6"/>
<dbReference type="InterPro" id="IPR036047">
    <property type="entry name" value="F-box-like_dom_sf"/>
</dbReference>
<dbReference type="InterPro" id="IPR001810">
    <property type="entry name" value="F-box_dom"/>
</dbReference>
<sequence>MEILLINNDVLEEIMLKLPVRSLGRFQIVSKHWRCTIKSRSFMERHMLHEKTLEPKILCLYKGENSCDGNNIITLTTLRLDWSCSTTCLAEEVLVPLIGPQSKEKIRGCSSWDGLLCIFDIEILTTPILVTNPATGQSQILSLSLIQQQYLDSSHTKMPLP</sequence>
<dbReference type="SUPFAM" id="SSF81383">
    <property type="entry name" value="F-box domain"/>
    <property type="match status" value="1"/>
</dbReference>
<protein>
    <submittedName>
        <fullName evidence="2">F-box protein</fullName>
    </submittedName>
</protein>
<organism evidence="2 3">
    <name type="scientific">Cardamine amara subsp. amara</name>
    <dbReference type="NCBI Taxonomy" id="228776"/>
    <lineage>
        <taxon>Eukaryota</taxon>
        <taxon>Viridiplantae</taxon>
        <taxon>Streptophyta</taxon>
        <taxon>Embryophyta</taxon>
        <taxon>Tracheophyta</taxon>
        <taxon>Spermatophyta</taxon>
        <taxon>Magnoliopsida</taxon>
        <taxon>eudicotyledons</taxon>
        <taxon>Gunneridae</taxon>
        <taxon>Pentapetalae</taxon>
        <taxon>rosids</taxon>
        <taxon>malvids</taxon>
        <taxon>Brassicales</taxon>
        <taxon>Brassicaceae</taxon>
        <taxon>Cardamineae</taxon>
        <taxon>Cardamine</taxon>
    </lineage>
</organism>
<evidence type="ECO:0000313" key="3">
    <source>
        <dbReference type="Proteomes" id="UP001558713"/>
    </source>
</evidence>
<evidence type="ECO:0000259" key="1">
    <source>
        <dbReference type="SMART" id="SM00256"/>
    </source>
</evidence>
<feature type="domain" description="F-box" evidence="1">
    <location>
        <begin position="6"/>
        <end position="46"/>
    </location>
</feature>
<proteinExistence type="predicted"/>